<dbReference type="AlphaFoldDB" id="A0A174IYL2"/>
<dbReference type="InterPro" id="IPR010383">
    <property type="entry name" value="Glyco_hydrolase_94_b-supersand"/>
</dbReference>
<evidence type="ECO:0000259" key="3">
    <source>
        <dbReference type="Pfam" id="PF06165"/>
    </source>
</evidence>
<protein>
    <submittedName>
        <fullName evidence="5">Cellobiose phosphorylase</fullName>
    </submittedName>
</protein>
<dbReference type="InterPro" id="IPR037018">
    <property type="entry name" value="GH65_N"/>
</dbReference>
<dbReference type="GO" id="GO:0016757">
    <property type="term" value="F:glycosyltransferase activity"/>
    <property type="evidence" value="ECO:0007669"/>
    <property type="project" value="UniProtKB-KW"/>
</dbReference>
<evidence type="ECO:0000313" key="5">
    <source>
        <dbReference type="EMBL" id="CUO89950.1"/>
    </source>
</evidence>
<organism evidence="5 6">
    <name type="scientific">Fusicatenibacter saccharivorans</name>
    <dbReference type="NCBI Taxonomy" id="1150298"/>
    <lineage>
        <taxon>Bacteria</taxon>
        <taxon>Bacillati</taxon>
        <taxon>Bacillota</taxon>
        <taxon>Clostridia</taxon>
        <taxon>Lachnospirales</taxon>
        <taxon>Lachnospiraceae</taxon>
        <taxon>Fusicatenibacter</taxon>
    </lineage>
</organism>
<dbReference type="EMBL" id="CYYV01000019">
    <property type="protein sequence ID" value="CUO89950.1"/>
    <property type="molecule type" value="Genomic_DNA"/>
</dbReference>
<dbReference type="Pfam" id="PF06165">
    <property type="entry name" value="GH94_b-supersand"/>
    <property type="match status" value="1"/>
</dbReference>
<feature type="domain" description="Glycosyl hydrolase 94 catalytic" evidence="4">
    <location>
        <begin position="316"/>
        <end position="698"/>
    </location>
</feature>
<proteinExistence type="predicted"/>
<accession>A0A174IYL2</accession>
<keyword evidence="1" id="KW-0328">Glycosyltransferase</keyword>
<dbReference type="RefSeq" id="WP_055228585.1">
    <property type="nucleotide sequence ID" value="NZ_CAXSRP010000017.1"/>
</dbReference>
<dbReference type="Proteomes" id="UP000095706">
    <property type="component" value="Unassembled WGS sequence"/>
</dbReference>
<evidence type="ECO:0000313" key="6">
    <source>
        <dbReference type="Proteomes" id="UP000095706"/>
    </source>
</evidence>
<gene>
    <name evidence="5" type="ORF">ERS852406_03117</name>
</gene>
<dbReference type="InterPro" id="IPR008928">
    <property type="entry name" value="6-hairpin_glycosidase_sf"/>
</dbReference>
<reference evidence="5 6" key="1">
    <citation type="submission" date="2015-09" db="EMBL/GenBank/DDBJ databases">
        <authorList>
            <consortium name="Pathogen Informatics"/>
        </authorList>
    </citation>
    <scope>NUCLEOTIDE SEQUENCE [LARGE SCALE GENOMIC DNA]</scope>
    <source>
        <strain evidence="5 6">2789STDY5608849</strain>
    </source>
</reference>
<evidence type="ECO:0000259" key="4">
    <source>
        <dbReference type="Pfam" id="PF17167"/>
    </source>
</evidence>
<dbReference type="GO" id="GO:0005975">
    <property type="term" value="P:carbohydrate metabolic process"/>
    <property type="evidence" value="ECO:0007669"/>
    <property type="project" value="InterPro"/>
</dbReference>
<dbReference type="SUPFAM" id="SSF48208">
    <property type="entry name" value="Six-hairpin glycosidases"/>
    <property type="match status" value="1"/>
</dbReference>
<dbReference type="PANTHER" id="PTHR37469:SF2">
    <property type="entry name" value="CELLOBIONIC ACID PHOSPHORYLASE"/>
    <property type="match status" value="1"/>
</dbReference>
<dbReference type="SUPFAM" id="SSF74650">
    <property type="entry name" value="Galactose mutarotase-like"/>
    <property type="match status" value="1"/>
</dbReference>
<dbReference type="InterPro" id="IPR052047">
    <property type="entry name" value="GH94_Enzymes"/>
</dbReference>
<dbReference type="InterPro" id="IPR033432">
    <property type="entry name" value="GH94_catalytic"/>
</dbReference>
<feature type="domain" description="Glycosyl hydrolase 94 supersandwich" evidence="3">
    <location>
        <begin position="24"/>
        <end position="299"/>
    </location>
</feature>
<evidence type="ECO:0000256" key="1">
    <source>
        <dbReference type="ARBA" id="ARBA00022676"/>
    </source>
</evidence>
<name>A0A174IYL2_9FIRM</name>
<sequence length="782" mass="89330">MSDTSCNEKKKPYTFSEDGNSCIITETRTPRYWYNYLWNENHYCAQISQTGHGRSYYLSEKADMCMMNQDDARYIYLRDEKSKECWNIGEGPLNTEVENYQCVHSIGSSRIQSSYQNIASSWRLFVPEEGYQEVWTLKIKNTGERQRHLSIFSAVSFYLEGFSYPRYYEMYRCMETDYDEKLKGVYCRSAHPFAPHKRYNAFLAASEPAYAYDGNLEAFCGTTSTITRLDASASALFQRPDIVVKGKDCTNSKAALFILGGVLQHKIVLQPGEEKELQFVFGISESLEEARAVSEKFSNSAAVEKELEKAETHYLEKYRSLTVETPDEKINHMMNNWVKKQVDFCIVGKKGVRDNLQIAVGLLNYRQETAKKEILECLRHQFRDGHGVLTWYPYDDTRYSDQPFWIIWAVCQLIKETGDFSILDLEIEWQDGGKAAVLDHVKAAVNRLLQDKGKHGLVRIYFADWNDALNVTTDEYAESVMLSHQFCLALKELEALLKKKGDQVYAGKIAEEYRILRNSINAYAWDGAWYMRALSDVENIGSKNSEGSKIYLNAQTWAVLGDVADAEKLPKILKAVDSMEHDFGFPLNLPPYQKYSPNVGRMSGMLPGLFENGGVYCHATGFKILMDCKVGRGSKAFETLKKIMPDSDKNPSMQSGAEPYVFTNCYSTNPGYYGKSYQSWTTGTSAWCMMGVYEGILGIKRDYDGLRIDPCLPKEWEKAEVTRHFRGADYHVIIENPDHLEKGVLEIKTDGAVCDMSDKADGFVLPDFKDGKMHEVHVILRK</sequence>
<dbReference type="InterPro" id="IPR011013">
    <property type="entry name" value="Gal_mutarotase_sf_dom"/>
</dbReference>
<dbReference type="GO" id="GO:0030246">
    <property type="term" value="F:carbohydrate binding"/>
    <property type="evidence" value="ECO:0007669"/>
    <property type="project" value="InterPro"/>
</dbReference>
<dbReference type="PANTHER" id="PTHR37469">
    <property type="entry name" value="CELLOBIONIC ACID PHOSPHORYLASE-RELATED"/>
    <property type="match status" value="1"/>
</dbReference>
<keyword evidence="2" id="KW-0808">Transferase</keyword>
<dbReference type="Pfam" id="PF17167">
    <property type="entry name" value="Glyco_hydro_94"/>
    <property type="match status" value="1"/>
</dbReference>
<dbReference type="InterPro" id="IPR012341">
    <property type="entry name" value="6hp_glycosidase-like_sf"/>
</dbReference>
<evidence type="ECO:0000256" key="2">
    <source>
        <dbReference type="ARBA" id="ARBA00022679"/>
    </source>
</evidence>
<dbReference type="Gene3D" id="1.50.10.10">
    <property type="match status" value="1"/>
</dbReference>
<dbReference type="Gene3D" id="2.70.98.40">
    <property type="entry name" value="Glycoside hydrolase, family 65, N-terminal domain"/>
    <property type="match status" value="1"/>
</dbReference>
<dbReference type="Gene3D" id="2.60.420.10">
    <property type="entry name" value="Maltose phosphorylase, domain 3"/>
    <property type="match status" value="1"/>
</dbReference>